<reference evidence="1 2" key="1">
    <citation type="submission" date="2024-02" db="EMBL/GenBank/DDBJ databases">
        <title>Janibacter sp. nov., isolated from gut of marine sandworm.</title>
        <authorList>
            <person name="Kim B."/>
            <person name="Jun M.O."/>
            <person name="Shin N.-R."/>
        </authorList>
    </citation>
    <scope>NUCLEOTIDE SEQUENCE [LARGE SCALE GENOMIC DNA]</scope>
    <source>
        <strain evidence="1 2">A1S7</strain>
    </source>
</reference>
<gene>
    <name evidence="1" type="ORF">V1351_14610</name>
</gene>
<dbReference type="Gene3D" id="3.30.530.20">
    <property type="match status" value="1"/>
</dbReference>
<dbReference type="InterPro" id="IPR023393">
    <property type="entry name" value="START-like_dom_sf"/>
</dbReference>
<accession>A0ABZ2MGH7</accession>
<dbReference type="Proteomes" id="UP001382727">
    <property type="component" value="Chromosome"/>
</dbReference>
<dbReference type="EMBL" id="CP144913">
    <property type="protein sequence ID" value="WXB76156.1"/>
    <property type="molecule type" value="Genomic_DNA"/>
</dbReference>
<dbReference type="RefSeq" id="WP_338748923.1">
    <property type="nucleotide sequence ID" value="NZ_CP144913.1"/>
</dbReference>
<evidence type="ECO:0008006" key="3">
    <source>
        <dbReference type="Google" id="ProtNLM"/>
    </source>
</evidence>
<evidence type="ECO:0000313" key="2">
    <source>
        <dbReference type="Proteomes" id="UP001382727"/>
    </source>
</evidence>
<keyword evidence="2" id="KW-1185">Reference proteome</keyword>
<proteinExistence type="predicted"/>
<organism evidence="1 2">
    <name type="scientific">Janibacter alittae</name>
    <dbReference type="NCBI Taxonomy" id="3115209"/>
    <lineage>
        <taxon>Bacteria</taxon>
        <taxon>Bacillati</taxon>
        <taxon>Actinomycetota</taxon>
        <taxon>Actinomycetes</taxon>
        <taxon>Micrococcales</taxon>
        <taxon>Intrasporangiaceae</taxon>
        <taxon>Janibacter</taxon>
    </lineage>
</organism>
<name>A0ABZ2MGH7_9MICO</name>
<sequence>MRPRADGGEVPADFVVQVDTPLTPGQAWQRVWDFDRHTEVIPLTTVTTVGPATPLAVGVEFCGRTAVGPAGFDDPMRVDVWEPPTSGAGRAVVTKTGSVIGGRIEVTVVPVAKGGTRISWRQQVDLPWLPSRLSWLERLAARAAAPGYRMVLNRLLA</sequence>
<evidence type="ECO:0000313" key="1">
    <source>
        <dbReference type="EMBL" id="WXB76156.1"/>
    </source>
</evidence>
<protein>
    <recommendedName>
        <fullName evidence="3">SRPBCC family protein</fullName>
    </recommendedName>
</protein>
<dbReference type="SUPFAM" id="SSF55961">
    <property type="entry name" value="Bet v1-like"/>
    <property type="match status" value="1"/>
</dbReference>